<dbReference type="AlphaFoldDB" id="A0A0S1AW22"/>
<dbReference type="Proteomes" id="UP000061010">
    <property type="component" value="Chromosome"/>
</dbReference>
<protein>
    <submittedName>
        <fullName evidence="1">CRISPR-associated endonuclease Cas2</fullName>
    </submittedName>
</protein>
<dbReference type="KEGG" id="sacz:AOT14_05380"/>
<dbReference type="OrthoDB" id="2656750at2"/>
<gene>
    <name evidence="1" type="ORF">AOT14_05380</name>
</gene>
<evidence type="ECO:0000313" key="2">
    <source>
        <dbReference type="Proteomes" id="UP000061010"/>
    </source>
</evidence>
<accession>A0A0S1AW22</accession>
<keyword evidence="1" id="KW-0255">Endonuclease</keyword>
<sequence>MAALLVTYDLNSPGQRHADLLEFLKKTFAWAKLSESSYAISTNKTPAQVFAQLKPYIDKNDQIYVLTLNRPYIGQGKKAVNDWLEQHL</sequence>
<proteinExistence type="predicted"/>
<organism evidence="1 2">
    <name type="scientific">Stenotrophomonas acidaminiphila</name>
    <dbReference type="NCBI Taxonomy" id="128780"/>
    <lineage>
        <taxon>Bacteria</taxon>
        <taxon>Pseudomonadati</taxon>
        <taxon>Pseudomonadota</taxon>
        <taxon>Gammaproteobacteria</taxon>
        <taxon>Lysobacterales</taxon>
        <taxon>Lysobacteraceae</taxon>
        <taxon>Stenotrophomonas</taxon>
    </lineage>
</organism>
<keyword evidence="1" id="KW-0540">Nuclease</keyword>
<reference evidence="1 2" key="1">
    <citation type="journal article" date="2015" name="Genome Announc.">
        <title>Complete Genome Sequencing of Stenotrophomonas acidaminiphila ZAC14D2_NAIMI4_2, a Multidrug-Resistant Strain Isolated from Sediments of a Polluted River in Mexico, Uncovers New Antibiotic Resistance Genes and a Novel Class-II Lasso Peptide Biosynthesis Gene Cluster.</title>
        <authorList>
            <person name="Vinuesa P."/>
            <person name="Ochoa-Sanchez L.E."/>
        </authorList>
    </citation>
    <scope>NUCLEOTIDE SEQUENCE [LARGE SCALE GENOMIC DNA]</scope>
    <source>
        <strain evidence="1 2">ZAC14D2_NAIMI4_2</strain>
    </source>
</reference>
<dbReference type="PATRIC" id="fig|128780.6.peg.548"/>
<keyword evidence="1" id="KW-0378">Hydrolase</keyword>
<dbReference type="GO" id="GO:0004519">
    <property type="term" value="F:endonuclease activity"/>
    <property type="evidence" value="ECO:0007669"/>
    <property type="project" value="UniProtKB-KW"/>
</dbReference>
<dbReference type="EMBL" id="CP012900">
    <property type="protein sequence ID" value="ALJ26983.1"/>
    <property type="molecule type" value="Genomic_DNA"/>
</dbReference>
<name>A0A0S1AW22_9GAMM</name>
<keyword evidence="2" id="KW-1185">Reference proteome</keyword>
<evidence type="ECO:0000313" key="1">
    <source>
        <dbReference type="EMBL" id="ALJ26983.1"/>
    </source>
</evidence>